<dbReference type="PANTHER" id="PTHR24221:SF654">
    <property type="entry name" value="ATP-BINDING CASSETTE SUB-FAMILY B MEMBER 6"/>
    <property type="match status" value="1"/>
</dbReference>
<dbReference type="PANTHER" id="PTHR24221">
    <property type="entry name" value="ATP-BINDING CASSETTE SUB-FAMILY B"/>
    <property type="match status" value="1"/>
</dbReference>
<feature type="domain" description="ABC transmembrane type-1" evidence="12">
    <location>
        <begin position="23"/>
        <end position="317"/>
    </location>
</feature>
<protein>
    <submittedName>
        <fullName evidence="13">ABC transporter ATP-binding protein</fullName>
    </submittedName>
</protein>
<accession>A0A4P6EX31</accession>
<dbReference type="SUPFAM" id="SSF52540">
    <property type="entry name" value="P-loop containing nucleoside triphosphate hydrolases"/>
    <property type="match status" value="1"/>
</dbReference>
<feature type="domain" description="ABC transporter" evidence="11">
    <location>
        <begin position="358"/>
        <end position="594"/>
    </location>
</feature>
<keyword evidence="2" id="KW-0813">Transport</keyword>
<evidence type="ECO:0000256" key="2">
    <source>
        <dbReference type="ARBA" id="ARBA00022448"/>
    </source>
</evidence>
<dbReference type="GO" id="GO:0016887">
    <property type="term" value="F:ATP hydrolysis activity"/>
    <property type="evidence" value="ECO:0007669"/>
    <property type="project" value="InterPro"/>
</dbReference>
<evidence type="ECO:0000256" key="6">
    <source>
        <dbReference type="ARBA" id="ARBA00022807"/>
    </source>
</evidence>
<evidence type="ECO:0000313" key="14">
    <source>
        <dbReference type="Proteomes" id="UP000293568"/>
    </source>
</evidence>
<dbReference type="KEGG" id="pprt:ET464_10550"/>
<keyword evidence="6" id="KW-0378">Hydrolase</keyword>
<dbReference type="PROSITE" id="PS00211">
    <property type="entry name" value="ABC_TRANSPORTER_1"/>
    <property type="match status" value="1"/>
</dbReference>
<keyword evidence="9 10" id="KW-0472">Membrane</keyword>
<keyword evidence="14" id="KW-1185">Reference proteome</keyword>
<keyword evidence="7 13" id="KW-0067">ATP-binding</keyword>
<evidence type="ECO:0000256" key="4">
    <source>
        <dbReference type="ARBA" id="ARBA00022692"/>
    </source>
</evidence>
<evidence type="ECO:0000256" key="8">
    <source>
        <dbReference type="ARBA" id="ARBA00022989"/>
    </source>
</evidence>
<evidence type="ECO:0000256" key="1">
    <source>
        <dbReference type="ARBA" id="ARBA00004651"/>
    </source>
</evidence>
<dbReference type="InterPro" id="IPR003439">
    <property type="entry name" value="ABC_transporter-like_ATP-bd"/>
</dbReference>
<keyword evidence="4 10" id="KW-0812">Transmembrane</keyword>
<proteinExistence type="predicted"/>
<dbReference type="RefSeq" id="WP_129440709.1">
    <property type="nucleotide sequence ID" value="NZ_CP035492.1"/>
</dbReference>
<keyword evidence="8 10" id="KW-1133">Transmembrane helix</keyword>
<name>A0A4P6EX31_9BACL</name>
<evidence type="ECO:0000259" key="12">
    <source>
        <dbReference type="PROSITE" id="PS50929"/>
    </source>
</evidence>
<evidence type="ECO:0000256" key="3">
    <source>
        <dbReference type="ARBA" id="ARBA00022475"/>
    </source>
</evidence>
<feature type="transmembrane region" description="Helical" evidence="10">
    <location>
        <begin position="150"/>
        <end position="169"/>
    </location>
</feature>
<dbReference type="AlphaFoldDB" id="A0A4P6EX31"/>
<dbReference type="EMBL" id="CP035492">
    <property type="protein sequence ID" value="QAY66783.1"/>
    <property type="molecule type" value="Genomic_DNA"/>
</dbReference>
<feature type="transmembrane region" description="Helical" evidence="10">
    <location>
        <begin position="20"/>
        <end position="45"/>
    </location>
</feature>
<dbReference type="InterPro" id="IPR017871">
    <property type="entry name" value="ABC_transporter-like_CS"/>
</dbReference>
<dbReference type="GO" id="GO:0140359">
    <property type="term" value="F:ABC-type transporter activity"/>
    <property type="evidence" value="ECO:0007669"/>
    <property type="project" value="InterPro"/>
</dbReference>
<evidence type="ECO:0000256" key="7">
    <source>
        <dbReference type="ARBA" id="ARBA00022840"/>
    </source>
</evidence>
<feature type="transmembrane region" description="Helical" evidence="10">
    <location>
        <begin position="263"/>
        <end position="284"/>
    </location>
</feature>
<dbReference type="Pfam" id="PF00664">
    <property type="entry name" value="ABC_membrane"/>
    <property type="match status" value="1"/>
</dbReference>
<evidence type="ECO:0000259" key="11">
    <source>
        <dbReference type="PROSITE" id="PS50893"/>
    </source>
</evidence>
<dbReference type="GO" id="GO:0034040">
    <property type="term" value="F:ATPase-coupled lipid transmembrane transporter activity"/>
    <property type="evidence" value="ECO:0007669"/>
    <property type="project" value="TreeGrafter"/>
</dbReference>
<dbReference type="Proteomes" id="UP000293568">
    <property type="component" value="Chromosome"/>
</dbReference>
<reference evidence="13 14" key="1">
    <citation type="submission" date="2019-01" db="EMBL/GenBank/DDBJ databases">
        <title>Genome sequencing of strain FW100M-2.</title>
        <authorList>
            <person name="Heo J."/>
            <person name="Kim S.-J."/>
            <person name="Kim J.-S."/>
            <person name="Hong S.-B."/>
            <person name="Kwon S.-W."/>
        </authorList>
    </citation>
    <scope>NUCLEOTIDE SEQUENCE [LARGE SCALE GENOMIC DNA]</scope>
    <source>
        <strain evidence="13 14">FW100M-2</strain>
    </source>
</reference>
<dbReference type="InterPro" id="IPR039421">
    <property type="entry name" value="Type_1_exporter"/>
</dbReference>
<dbReference type="GO" id="GO:0005886">
    <property type="term" value="C:plasma membrane"/>
    <property type="evidence" value="ECO:0007669"/>
    <property type="project" value="UniProtKB-SubCell"/>
</dbReference>
<gene>
    <name evidence="13" type="ORF">ET464_10550</name>
</gene>
<dbReference type="SUPFAM" id="SSF90123">
    <property type="entry name" value="ABC transporter transmembrane region"/>
    <property type="match status" value="1"/>
</dbReference>
<dbReference type="Gene3D" id="3.40.50.300">
    <property type="entry name" value="P-loop containing nucleotide triphosphate hydrolases"/>
    <property type="match status" value="1"/>
</dbReference>
<evidence type="ECO:0000256" key="5">
    <source>
        <dbReference type="ARBA" id="ARBA00022741"/>
    </source>
</evidence>
<dbReference type="InterPro" id="IPR011527">
    <property type="entry name" value="ABC1_TM_dom"/>
</dbReference>
<dbReference type="SMART" id="SM00382">
    <property type="entry name" value="AAA"/>
    <property type="match status" value="1"/>
</dbReference>
<keyword evidence="3" id="KW-1003">Cell membrane</keyword>
<evidence type="ECO:0000256" key="10">
    <source>
        <dbReference type="SAM" id="Phobius"/>
    </source>
</evidence>
<dbReference type="FunFam" id="3.40.50.300:FF:000299">
    <property type="entry name" value="ABC transporter ATP-binding protein/permease"/>
    <property type="match status" value="1"/>
</dbReference>
<evidence type="ECO:0000256" key="9">
    <source>
        <dbReference type="ARBA" id="ARBA00023136"/>
    </source>
</evidence>
<comment type="subcellular location">
    <subcellularLocation>
        <location evidence="1">Cell membrane</location>
        <topology evidence="1">Multi-pass membrane protein</topology>
    </subcellularLocation>
</comment>
<dbReference type="Gene3D" id="1.20.1560.10">
    <property type="entry name" value="ABC transporter type 1, transmembrane domain"/>
    <property type="match status" value="1"/>
</dbReference>
<feature type="transmembrane region" description="Helical" evidence="10">
    <location>
        <begin position="65"/>
        <end position="85"/>
    </location>
</feature>
<dbReference type="OrthoDB" id="9770415at2"/>
<keyword evidence="6" id="KW-0788">Thiol protease</keyword>
<keyword evidence="6" id="KW-0645">Protease</keyword>
<dbReference type="InterPro" id="IPR036640">
    <property type="entry name" value="ABC1_TM_sf"/>
</dbReference>
<dbReference type="PROSITE" id="PS50929">
    <property type="entry name" value="ABC_TM1F"/>
    <property type="match status" value="1"/>
</dbReference>
<dbReference type="InterPro" id="IPR027417">
    <property type="entry name" value="P-loop_NTPase"/>
</dbReference>
<keyword evidence="5" id="KW-0547">Nucleotide-binding</keyword>
<dbReference type="GO" id="GO:0008234">
    <property type="term" value="F:cysteine-type peptidase activity"/>
    <property type="evidence" value="ECO:0007669"/>
    <property type="project" value="UniProtKB-KW"/>
</dbReference>
<evidence type="ECO:0000313" key="13">
    <source>
        <dbReference type="EMBL" id="QAY66783.1"/>
    </source>
</evidence>
<organism evidence="13 14">
    <name type="scientific">Paenibacillus protaetiae</name>
    <dbReference type="NCBI Taxonomy" id="2509456"/>
    <lineage>
        <taxon>Bacteria</taxon>
        <taxon>Bacillati</taxon>
        <taxon>Bacillota</taxon>
        <taxon>Bacilli</taxon>
        <taxon>Bacillales</taxon>
        <taxon>Paenibacillaceae</taxon>
        <taxon>Paenibacillus</taxon>
    </lineage>
</organism>
<sequence length="610" mass="69093">MKFILHYVRQFSAFTGYRLYLNLLAMVAISLLDGIGSLMLIPMLSVSGLIGVDISVNQMTRLLSFLNRFPVTISLVILLGIYITVSLGQNVLQRLSSLQNVHIHQKFITHLRFRIHRALILANWRFYLQRRNSDIINTLTNELPRVSSGVYLFFQTITTLLFTLVQIGLAFWLQPFITLIVLICGVALAMFARRYSRKAYSLGKETVNTYEAYQAGITDIFNGIKEIKTNNLGHSRLQRVHDLSQKQQREQESFNNVRTKSQLVYKMSSVLLIAGLLYLSVVLFHAQPGQLLLIIVIFSRLWPRFITMQNNMEQIFSNIPAFQKTIELEKEALKESKANTFSTELTNNTDPLELHHGITCQDVSFRYDQANSAYALKNMNLEIPANRMTAIVGRSGAGKSTLIDLIMGLIEPSEGSIRVDGKPLQNETLERFRHSISYVPQDPYLFHGTIRDNMLLFVPEATDEQIWESLELSYGAAFVRKLPSGLDTVIGDRGIKLSGGERQRIVLGRALLRKPSILILDEATSALDNENEANIQEVLHQLKGRVTILVIAHRFTTIRNADQVIVLEQGQIAQAGEYQQLAKDTKGIFKVLLGEDHASRERLQPSAFQM</sequence>
<dbReference type="PROSITE" id="PS50893">
    <property type="entry name" value="ABC_TRANSPORTER_2"/>
    <property type="match status" value="1"/>
</dbReference>
<feature type="transmembrane region" description="Helical" evidence="10">
    <location>
        <begin position="175"/>
        <end position="192"/>
    </location>
</feature>
<dbReference type="InterPro" id="IPR003593">
    <property type="entry name" value="AAA+_ATPase"/>
</dbReference>
<dbReference type="Pfam" id="PF00005">
    <property type="entry name" value="ABC_tran"/>
    <property type="match status" value="1"/>
</dbReference>
<dbReference type="GO" id="GO:0005524">
    <property type="term" value="F:ATP binding"/>
    <property type="evidence" value="ECO:0007669"/>
    <property type="project" value="UniProtKB-KW"/>
</dbReference>